<evidence type="ECO:0000256" key="4">
    <source>
        <dbReference type="ARBA" id="ARBA00023136"/>
    </source>
</evidence>
<comment type="subcellular location">
    <subcellularLocation>
        <location evidence="1">Endomembrane system</location>
    </subcellularLocation>
</comment>
<dbReference type="Gene3D" id="2.60.40.1170">
    <property type="entry name" value="Mu homology domain, subdomain B"/>
    <property type="match status" value="2"/>
</dbReference>
<dbReference type="SUPFAM" id="SSF49447">
    <property type="entry name" value="Second domain of Mu2 adaptin subunit (ap50) of ap2 adaptor"/>
    <property type="match status" value="1"/>
</dbReference>
<evidence type="ECO:0000256" key="3">
    <source>
        <dbReference type="ARBA" id="ARBA00022927"/>
    </source>
</evidence>
<dbReference type="SUPFAM" id="SSF64356">
    <property type="entry name" value="SNARE-like"/>
    <property type="match status" value="1"/>
</dbReference>
<sequence>MISSILLLDKNGDIIVMRNFRKDLDIVAIDNYRIGVIAAKEISSPLILIDETSFLHYEENDIYYVAATRQNANACTIFEFLSRLPRIFLQVFDLKEITTNEIKKYIPDIIELFDEMIDHGYLQNTDPEALRLLTQRQSASIAQSSTENQVTKMATGAISWRTSNIFYKTNSIYVDVIEKVSLIISASQKVLEYSINGNIMMKCYLSGMPECKIQFNEKAYADADRSIQQQENGNHPRSPTSIEVDDMVFHQCVKLNNFAKDRLITFTPPDGEFELMRYRKTENFGVPFNISSIIGDLQGKGLEIRVNVHSLYDSKITANPLILTIPLSQNTAEVEVTSTTGRGKYSPEQNAVIWKSTAFVGKSQAEIVINLKCLPSTSRTLPATELTEPITADFIISNSTTSGLAIKSLKIEKVGYQIERWTRYTTKAGKYEIYMM</sequence>
<evidence type="ECO:0000256" key="5">
    <source>
        <dbReference type="PIRNR" id="PIRNR005992"/>
    </source>
</evidence>
<dbReference type="InterPro" id="IPR050431">
    <property type="entry name" value="Adaptor_comp_med_subunit"/>
</dbReference>
<comment type="similarity">
    <text evidence="5">Belongs to the adaptor complexes medium subunit family.</text>
</comment>
<reference evidence="7 8" key="1">
    <citation type="submission" date="2024-04" db="EMBL/GenBank/DDBJ databases">
        <title>Tritrichomonas musculus Genome.</title>
        <authorList>
            <person name="Alves-Ferreira E."/>
            <person name="Grigg M."/>
            <person name="Lorenzi H."/>
            <person name="Galac M."/>
        </authorList>
    </citation>
    <scope>NUCLEOTIDE SEQUENCE [LARGE SCALE GENOMIC DNA]</scope>
    <source>
        <strain evidence="7 8">EAF2021</strain>
    </source>
</reference>
<feature type="domain" description="MHD" evidence="6">
    <location>
        <begin position="169"/>
        <end position="434"/>
    </location>
</feature>
<proteinExistence type="inferred from homology"/>
<dbReference type="PIRSF" id="PIRSF005992">
    <property type="entry name" value="Clathrin_mu"/>
    <property type="match status" value="1"/>
</dbReference>
<comment type="caution">
    <text evidence="7">The sequence shown here is derived from an EMBL/GenBank/DDBJ whole genome shotgun (WGS) entry which is preliminary data.</text>
</comment>
<evidence type="ECO:0000259" key="6">
    <source>
        <dbReference type="PROSITE" id="PS51072"/>
    </source>
</evidence>
<dbReference type="InterPro" id="IPR001392">
    <property type="entry name" value="Clathrin_mu"/>
</dbReference>
<dbReference type="Gene3D" id="3.30.450.60">
    <property type="match status" value="1"/>
</dbReference>
<dbReference type="InterPro" id="IPR011012">
    <property type="entry name" value="Longin-like_dom_sf"/>
</dbReference>
<dbReference type="Pfam" id="PF00928">
    <property type="entry name" value="Adap_comp_sub"/>
    <property type="match status" value="1"/>
</dbReference>
<dbReference type="InterPro" id="IPR036168">
    <property type="entry name" value="AP2_Mu_C_sf"/>
</dbReference>
<protein>
    <submittedName>
        <fullName evidence="7">AP-2 complex subunit mu</fullName>
    </submittedName>
</protein>
<name>A0ABR2L6B0_9EUKA</name>
<organism evidence="7 8">
    <name type="scientific">Tritrichomonas musculus</name>
    <dbReference type="NCBI Taxonomy" id="1915356"/>
    <lineage>
        <taxon>Eukaryota</taxon>
        <taxon>Metamonada</taxon>
        <taxon>Parabasalia</taxon>
        <taxon>Tritrichomonadida</taxon>
        <taxon>Tritrichomonadidae</taxon>
        <taxon>Tritrichomonas</taxon>
    </lineage>
</organism>
<dbReference type="PROSITE" id="PS51072">
    <property type="entry name" value="MHD"/>
    <property type="match status" value="1"/>
</dbReference>
<dbReference type="Proteomes" id="UP001470230">
    <property type="component" value="Unassembled WGS sequence"/>
</dbReference>
<evidence type="ECO:0000313" key="8">
    <source>
        <dbReference type="Proteomes" id="UP001470230"/>
    </source>
</evidence>
<dbReference type="EMBL" id="JAPFFF010000001">
    <property type="protein sequence ID" value="KAK8898885.1"/>
    <property type="molecule type" value="Genomic_DNA"/>
</dbReference>
<dbReference type="PANTHER" id="PTHR10529">
    <property type="entry name" value="AP COMPLEX SUBUNIT MU"/>
    <property type="match status" value="1"/>
</dbReference>
<dbReference type="PRINTS" id="PR00314">
    <property type="entry name" value="CLATHRINADPT"/>
</dbReference>
<keyword evidence="2 5" id="KW-0813">Transport</keyword>
<keyword evidence="3 5" id="KW-0653">Protein transport</keyword>
<evidence type="ECO:0000256" key="1">
    <source>
        <dbReference type="ARBA" id="ARBA00004308"/>
    </source>
</evidence>
<keyword evidence="4" id="KW-0472">Membrane</keyword>
<evidence type="ECO:0000313" key="7">
    <source>
        <dbReference type="EMBL" id="KAK8898885.1"/>
    </source>
</evidence>
<keyword evidence="8" id="KW-1185">Reference proteome</keyword>
<accession>A0ABR2L6B0</accession>
<dbReference type="InterPro" id="IPR028565">
    <property type="entry name" value="MHD"/>
</dbReference>
<gene>
    <name evidence="7" type="ORF">M9Y10_001177</name>
</gene>
<evidence type="ECO:0000256" key="2">
    <source>
        <dbReference type="ARBA" id="ARBA00022448"/>
    </source>
</evidence>